<comment type="caution">
    <text evidence="2">The sequence shown here is derived from an EMBL/GenBank/DDBJ whole genome shotgun (WGS) entry which is preliminary data.</text>
</comment>
<dbReference type="InterPro" id="IPR002035">
    <property type="entry name" value="VWF_A"/>
</dbReference>
<dbReference type="SUPFAM" id="SSF53300">
    <property type="entry name" value="vWA-like"/>
    <property type="match status" value="1"/>
</dbReference>
<evidence type="ECO:0000313" key="2">
    <source>
        <dbReference type="EMBL" id="NSX53427.1"/>
    </source>
</evidence>
<dbReference type="PANTHER" id="PTHR30634:SF16">
    <property type="entry name" value="OUTER-MEMBRANE LIPOPROTEIN LOLB"/>
    <property type="match status" value="1"/>
</dbReference>
<evidence type="ECO:0000259" key="1">
    <source>
        <dbReference type="SMART" id="SM00327"/>
    </source>
</evidence>
<dbReference type="EMBL" id="JABUFE010000001">
    <property type="protein sequence ID" value="NSX53427.1"/>
    <property type="molecule type" value="Genomic_DNA"/>
</dbReference>
<protein>
    <submittedName>
        <fullName evidence="2">VWA domain-containing protein</fullName>
    </submittedName>
</protein>
<dbReference type="Pfam" id="PF05762">
    <property type="entry name" value="VWA_CoxE"/>
    <property type="match status" value="1"/>
</dbReference>
<name>A0ABX2IKN7_9RHOB</name>
<dbReference type="PANTHER" id="PTHR30634">
    <property type="entry name" value="OUTER MEMBRANE LOLAB LIPOPROTEIN INSERTION APPARATUS"/>
    <property type="match status" value="1"/>
</dbReference>
<dbReference type="InterPro" id="IPR008912">
    <property type="entry name" value="Uncharacterised_CoxE"/>
</dbReference>
<dbReference type="SMART" id="SM00327">
    <property type="entry name" value="VWA"/>
    <property type="match status" value="1"/>
</dbReference>
<accession>A0ABX2IKN7</accession>
<organism evidence="2 3">
    <name type="scientific">Parasulfitobacter algicola</name>
    <dbReference type="NCBI Taxonomy" id="2614809"/>
    <lineage>
        <taxon>Bacteria</taxon>
        <taxon>Pseudomonadati</taxon>
        <taxon>Pseudomonadota</taxon>
        <taxon>Alphaproteobacteria</taxon>
        <taxon>Rhodobacterales</taxon>
        <taxon>Roseobacteraceae</taxon>
        <taxon>Parasulfitobacter</taxon>
    </lineage>
</organism>
<proteinExistence type="predicted"/>
<dbReference type="InterPro" id="IPR050458">
    <property type="entry name" value="LolB"/>
</dbReference>
<gene>
    <name evidence="2" type="ORF">HRQ87_01280</name>
</gene>
<dbReference type="Gene3D" id="3.40.50.410">
    <property type="entry name" value="von Willebrand factor, type A domain"/>
    <property type="match status" value="1"/>
</dbReference>
<dbReference type="InterPro" id="IPR036465">
    <property type="entry name" value="vWFA_dom_sf"/>
</dbReference>
<feature type="domain" description="VWFA" evidence="1">
    <location>
        <begin position="210"/>
        <end position="369"/>
    </location>
</feature>
<reference evidence="2 3" key="1">
    <citation type="submission" date="2020-06" db="EMBL/GenBank/DDBJ databases">
        <title>Sulfitobacter algicola sp. nov., isolated from green algae.</title>
        <authorList>
            <person name="Wang C."/>
        </authorList>
    </citation>
    <scope>NUCLEOTIDE SEQUENCE [LARGE SCALE GENOMIC DNA]</scope>
    <source>
        <strain evidence="2 3">1151</strain>
    </source>
</reference>
<evidence type="ECO:0000313" key="3">
    <source>
        <dbReference type="Proteomes" id="UP000777935"/>
    </source>
</evidence>
<dbReference type="RefSeq" id="WP_174134539.1">
    <property type="nucleotide sequence ID" value="NZ_JABUFE010000001.1"/>
</dbReference>
<sequence length="373" mass="41814">MRKPQERWRLMLGKYADRQLGGCLSSADSRRDQALDYLYAREYQKRGIKPASGGRKGSLDPTQMRALDWLGEARNLFPDAVFETLQSDAIERYQLADLLKDPKVWEDLDPSPALLRTLLTYQDRADPTMQAELRRIAQKVIDDIMQRLRSKIVRAMSGRRNRHQRSPMKASANFDARATVRANLDTWDADKKRLIADQLVFMSRQKRHLDWTIVLCVDQSGSMTESLIFSALMAAILTGLPGIKVKMVLFDTSILDVTDQLDDPLDLLLSVQLGGGTDIGRAVSYCEMLVEQPSRTVLALVSDFYEGAGPRRLLASIARLNEARVCMLGIAALDDSGQADFDRGMAEQLAALGMNVAAMTPENFADWLAQVMK</sequence>
<keyword evidence="3" id="KW-1185">Reference proteome</keyword>
<dbReference type="Proteomes" id="UP000777935">
    <property type="component" value="Unassembled WGS sequence"/>
</dbReference>